<dbReference type="EMBL" id="CP010904">
    <property type="protein sequence ID" value="AKJ65292.1"/>
    <property type="molecule type" value="Genomic_DNA"/>
</dbReference>
<dbReference type="GO" id="GO:0005886">
    <property type="term" value="C:plasma membrane"/>
    <property type="evidence" value="ECO:0007669"/>
    <property type="project" value="UniProtKB-SubCell"/>
</dbReference>
<comment type="subcellular location">
    <subcellularLocation>
        <location evidence="1">Cell membrane</location>
        <topology evidence="1">Multi-pass membrane protein</topology>
    </subcellularLocation>
</comment>
<dbReference type="AlphaFoldDB" id="A0A0G3EIM7"/>
<keyword evidence="4 7" id="KW-0812">Transmembrane</keyword>
<evidence type="ECO:0000256" key="5">
    <source>
        <dbReference type="ARBA" id="ARBA00022989"/>
    </source>
</evidence>
<keyword evidence="3" id="KW-1003">Cell membrane</keyword>
<evidence type="ECO:0000256" key="4">
    <source>
        <dbReference type="ARBA" id="ARBA00022692"/>
    </source>
</evidence>
<feature type="transmembrane region" description="Helical" evidence="7">
    <location>
        <begin position="94"/>
        <end position="118"/>
    </location>
</feature>
<accession>A0A0G3EIM7</accession>
<name>A0A0G3EIM7_9BACT</name>
<dbReference type="PANTHER" id="PTHR34184:SF4">
    <property type="entry name" value="UPF0718 PROTEIN YCGR"/>
    <property type="match status" value="1"/>
</dbReference>
<dbReference type="NCBIfam" id="NF033936">
    <property type="entry name" value="CuZnOut_SO0444"/>
    <property type="match status" value="1"/>
</dbReference>
<protein>
    <submittedName>
        <fullName evidence="8">Putative permease</fullName>
    </submittedName>
</protein>
<feature type="transmembrane region" description="Helical" evidence="7">
    <location>
        <begin position="39"/>
        <end position="61"/>
    </location>
</feature>
<comment type="similarity">
    <text evidence="2">Belongs to the UPF0718 family.</text>
</comment>
<dbReference type="InterPro" id="IPR052923">
    <property type="entry name" value="UPF0718"/>
</dbReference>
<reference evidence="9" key="1">
    <citation type="submission" date="2015-02" db="EMBL/GenBank/DDBJ databases">
        <title>Description and complete genome sequence of the first cultured representative of the subdivision 5 of the Verrucomicrobia phylum.</title>
        <authorList>
            <person name="Spring S."/>
            <person name="Bunk B."/>
            <person name="Sproer C."/>
            <person name="Klenk H.-P."/>
        </authorList>
    </citation>
    <scope>NUCLEOTIDE SEQUENCE [LARGE SCALE GENOMIC DNA]</scope>
    <source>
        <strain evidence="9">L21-Fru-AB</strain>
    </source>
</reference>
<keyword evidence="9" id="KW-1185">Reference proteome</keyword>
<evidence type="ECO:0000256" key="1">
    <source>
        <dbReference type="ARBA" id="ARBA00004651"/>
    </source>
</evidence>
<dbReference type="KEGG" id="vbl:L21SP4_02059"/>
<dbReference type="Proteomes" id="UP000035268">
    <property type="component" value="Chromosome"/>
</dbReference>
<proteinExistence type="inferred from homology"/>
<reference evidence="8 9" key="2">
    <citation type="journal article" date="2016" name="ISME J.">
        <title>Characterization of the first cultured representative of Verrucomicrobia subdivision 5 indicates the proposal of a novel phylum.</title>
        <authorList>
            <person name="Spring S."/>
            <person name="Bunk B."/>
            <person name="Sproer C."/>
            <person name="Schumann P."/>
            <person name="Rohde M."/>
            <person name="Tindall B.J."/>
            <person name="Klenk H.P."/>
        </authorList>
    </citation>
    <scope>NUCLEOTIDE SEQUENCE [LARGE SCALE GENOMIC DNA]</scope>
    <source>
        <strain evidence="8 9">L21-Fru-AB</strain>
    </source>
</reference>
<gene>
    <name evidence="8" type="ORF">L21SP4_02059</name>
</gene>
<dbReference type="PANTHER" id="PTHR34184">
    <property type="entry name" value="UPF0718 PROTEIN YCGR"/>
    <property type="match status" value="1"/>
</dbReference>
<keyword evidence="6 7" id="KW-0472">Membrane</keyword>
<dbReference type="InterPro" id="IPR005524">
    <property type="entry name" value="DUF318"/>
</dbReference>
<feature type="transmembrane region" description="Helical" evidence="7">
    <location>
        <begin position="262"/>
        <end position="280"/>
    </location>
</feature>
<evidence type="ECO:0000256" key="3">
    <source>
        <dbReference type="ARBA" id="ARBA00022475"/>
    </source>
</evidence>
<organism evidence="8 9">
    <name type="scientific">Kiritimatiella glycovorans</name>
    <dbReference type="NCBI Taxonomy" id="1307763"/>
    <lineage>
        <taxon>Bacteria</taxon>
        <taxon>Pseudomonadati</taxon>
        <taxon>Kiritimatiellota</taxon>
        <taxon>Kiritimatiellia</taxon>
        <taxon>Kiritimatiellales</taxon>
        <taxon>Kiritimatiellaceae</taxon>
        <taxon>Kiritimatiella</taxon>
    </lineage>
</organism>
<dbReference type="Pfam" id="PF03773">
    <property type="entry name" value="ArsP_1"/>
    <property type="match status" value="1"/>
</dbReference>
<evidence type="ECO:0000313" key="9">
    <source>
        <dbReference type="Proteomes" id="UP000035268"/>
    </source>
</evidence>
<feature type="transmembrane region" description="Helical" evidence="7">
    <location>
        <begin position="191"/>
        <end position="214"/>
    </location>
</feature>
<evidence type="ECO:0000256" key="7">
    <source>
        <dbReference type="SAM" id="Phobius"/>
    </source>
</evidence>
<evidence type="ECO:0000256" key="6">
    <source>
        <dbReference type="ARBA" id="ARBA00023136"/>
    </source>
</evidence>
<feature type="transmembrane region" description="Helical" evidence="7">
    <location>
        <begin position="6"/>
        <end position="27"/>
    </location>
</feature>
<dbReference type="RefSeq" id="WP_160300805.1">
    <property type="nucleotide sequence ID" value="NZ_CP010904.1"/>
</dbReference>
<evidence type="ECO:0000313" key="8">
    <source>
        <dbReference type="EMBL" id="AKJ65292.1"/>
    </source>
</evidence>
<feature type="transmembrane region" description="Helical" evidence="7">
    <location>
        <begin position="301"/>
        <end position="320"/>
    </location>
</feature>
<sequence length="337" mass="34906">MNEMSPYLLFGFVSAGVLSVLIRPSMVERHLGGRGWKPVVRASVLGVPMPLCSCGVIPVTAGLRRHGASRGASVSFLASTPQTGVDSIAVSYSLLGGVFTLIRVVAAFAAGIFCGFAVDWRRRDEPMQSGEETLGDASGGDEDHAVPRGGMAVRALRYGLVSLPQEIGRAVLLGILISAALGVLLPENLLAGRFGTGFTGMLVMLAVGIPIYVCSTASAPVAMALMHAGASPGAALVFLIAGPGTNAATVTTLWKTMGPQSLIRYLAALTLCALAFGWLTDALPLGELIRSALGEREKHAAAWRTVCSIALLVVLAQGVFPGTMARLGSALSFSRDS</sequence>
<keyword evidence="5 7" id="KW-1133">Transmembrane helix</keyword>
<dbReference type="OrthoDB" id="9810876at2"/>
<evidence type="ECO:0000256" key="2">
    <source>
        <dbReference type="ARBA" id="ARBA00006386"/>
    </source>
</evidence>
<dbReference type="STRING" id="1307763.L21SP4_02059"/>